<dbReference type="Proteomes" id="UP000783796">
    <property type="component" value="Unassembled WGS sequence"/>
</dbReference>
<dbReference type="CDD" id="cd05466">
    <property type="entry name" value="PBP2_LTTR_substrate"/>
    <property type="match status" value="1"/>
</dbReference>
<comment type="similarity">
    <text evidence="1">Belongs to the LysR transcriptional regulatory family.</text>
</comment>
<evidence type="ECO:0000256" key="4">
    <source>
        <dbReference type="ARBA" id="ARBA00023163"/>
    </source>
</evidence>
<keyword evidence="3" id="KW-0238">DNA-binding</keyword>
<dbReference type="FunFam" id="1.10.10.10:FF:000001">
    <property type="entry name" value="LysR family transcriptional regulator"/>
    <property type="match status" value="1"/>
</dbReference>
<gene>
    <name evidence="6" type="ORF">H9777_05480</name>
</gene>
<dbReference type="Pfam" id="PF03466">
    <property type="entry name" value="LysR_substrate"/>
    <property type="match status" value="1"/>
</dbReference>
<accession>A0A948TB23</accession>
<evidence type="ECO:0000256" key="1">
    <source>
        <dbReference type="ARBA" id="ARBA00009437"/>
    </source>
</evidence>
<organism evidence="6 7">
    <name type="scientific">Candidatus Phocaeicola faecigallinarum</name>
    <dbReference type="NCBI Taxonomy" id="2838732"/>
    <lineage>
        <taxon>Bacteria</taxon>
        <taxon>Pseudomonadati</taxon>
        <taxon>Bacteroidota</taxon>
        <taxon>Bacteroidia</taxon>
        <taxon>Bacteroidales</taxon>
        <taxon>Bacteroidaceae</taxon>
        <taxon>Phocaeicola</taxon>
    </lineage>
</organism>
<dbReference type="Pfam" id="PF00126">
    <property type="entry name" value="HTH_1"/>
    <property type="match status" value="1"/>
</dbReference>
<dbReference type="Gene3D" id="1.10.10.10">
    <property type="entry name" value="Winged helix-like DNA-binding domain superfamily/Winged helix DNA-binding domain"/>
    <property type="match status" value="1"/>
</dbReference>
<sequence length="294" mass="33350">MELRQLKYFEKACELKNFSEASRMLHISQSTLSQQIKQLEDELNVLLFDRIGKRIIPTEAGLAFLPFARNSILEAENGKQIIKDLKGIMTGTLNIGVTYSLSHLLTCSITEFKKTYPGIKVIINFGTSKEQIKLLEEKLVDCVLSFEPEEIDEEYDKIKLFSSRLYFIVHESSPLAHLSSISLKRLQNIELILPAVGFATRMKTDEICCNNNITLNTVMEINDVQTIINLIRKGNWGTILTKAAIKDEPDLKAIPILSAEILTSQAYLFWPKGSYRKKSAIEFAEFVQKAVRNG</sequence>
<comment type="caution">
    <text evidence="6">The sequence shown here is derived from an EMBL/GenBank/DDBJ whole genome shotgun (WGS) entry which is preliminary data.</text>
</comment>
<evidence type="ECO:0000259" key="5">
    <source>
        <dbReference type="PROSITE" id="PS50931"/>
    </source>
</evidence>
<keyword evidence="2" id="KW-0805">Transcription regulation</keyword>
<name>A0A948TB23_9BACT</name>
<dbReference type="PANTHER" id="PTHR30419">
    <property type="entry name" value="HTH-TYPE TRANSCRIPTIONAL REGULATOR YBHD"/>
    <property type="match status" value="1"/>
</dbReference>
<dbReference type="InterPro" id="IPR050950">
    <property type="entry name" value="HTH-type_LysR_regulators"/>
</dbReference>
<reference evidence="6" key="2">
    <citation type="submission" date="2021-04" db="EMBL/GenBank/DDBJ databases">
        <authorList>
            <person name="Gilroy R."/>
        </authorList>
    </citation>
    <scope>NUCLEOTIDE SEQUENCE</scope>
    <source>
        <strain evidence="6">G4-2901</strain>
    </source>
</reference>
<feature type="domain" description="HTH lysR-type" evidence="5">
    <location>
        <begin position="1"/>
        <end position="58"/>
    </location>
</feature>
<dbReference type="PROSITE" id="PS50931">
    <property type="entry name" value="HTH_LYSR"/>
    <property type="match status" value="1"/>
</dbReference>
<dbReference type="SUPFAM" id="SSF46785">
    <property type="entry name" value="Winged helix' DNA-binding domain"/>
    <property type="match status" value="1"/>
</dbReference>
<reference evidence="6" key="1">
    <citation type="journal article" date="2021" name="PeerJ">
        <title>Extensive microbial diversity within the chicken gut microbiome revealed by metagenomics and culture.</title>
        <authorList>
            <person name="Gilroy R."/>
            <person name="Ravi A."/>
            <person name="Getino M."/>
            <person name="Pursley I."/>
            <person name="Horton D.L."/>
            <person name="Alikhan N.F."/>
            <person name="Baker D."/>
            <person name="Gharbi K."/>
            <person name="Hall N."/>
            <person name="Watson M."/>
            <person name="Adriaenssens E.M."/>
            <person name="Foster-Nyarko E."/>
            <person name="Jarju S."/>
            <person name="Secka A."/>
            <person name="Antonio M."/>
            <person name="Oren A."/>
            <person name="Chaudhuri R.R."/>
            <person name="La Ragione R."/>
            <person name="Hildebrand F."/>
            <person name="Pallen M.J."/>
        </authorList>
    </citation>
    <scope>NUCLEOTIDE SEQUENCE</scope>
    <source>
        <strain evidence="6">G4-2901</strain>
    </source>
</reference>
<keyword evidence="4" id="KW-0804">Transcription</keyword>
<dbReference type="InterPro" id="IPR000847">
    <property type="entry name" value="LysR_HTH_N"/>
</dbReference>
<dbReference type="InterPro" id="IPR005119">
    <property type="entry name" value="LysR_subst-bd"/>
</dbReference>
<evidence type="ECO:0000313" key="7">
    <source>
        <dbReference type="Proteomes" id="UP000783796"/>
    </source>
</evidence>
<protein>
    <submittedName>
        <fullName evidence="6">LysR family transcriptional regulator</fullName>
    </submittedName>
</protein>
<dbReference type="GO" id="GO:0005829">
    <property type="term" value="C:cytosol"/>
    <property type="evidence" value="ECO:0007669"/>
    <property type="project" value="TreeGrafter"/>
</dbReference>
<evidence type="ECO:0000313" key="6">
    <source>
        <dbReference type="EMBL" id="MBU3837756.1"/>
    </source>
</evidence>
<dbReference type="Gene3D" id="3.40.190.290">
    <property type="match status" value="1"/>
</dbReference>
<evidence type="ECO:0000256" key="3">
    <source>
        <dbReference type="ARBA" id="ARBA00023125"/>
    </source>
</evidence>
<dbReference type="EMBL" id="JAHLFW010000048">
    <property type="protein sequence ID" value="MBU3837756.1"/>
    <property type="molecule type" value="Genomic_DNA"/>
</dbReference>
<dbReference type="InterPro" id="IPR036388">
    <property type="entry name" value="WH-like_DNA-bd_sf"/>
</dbReference>
<dbReference type="PANTHER" id="PTHR30419:SF8">
    <property type="entry name" value="NITROGEN ASSIMILATION TRANSCRIPTIONAL ACTIVATOR-RELATED"/>
    <property type="match status" value="1"/>
</dbReference>
<dbReference type="InterPro" id="IPR036390">
    <property type="entry name" value="WH_DNA-bd_sf"/>
</dbReference>
<evidence type="ECO:0000256" key="2">
    <source>
        <dbReference type="ARBA" id="ARBA00023015"/>
    </source>
</evidence>
<dbReference type="AlphaFoldDB" id="A0A948TB23"/>
<dbReference type="PRINTS" id="PR00039">
    <property type="entry name" value="HTHLYSR"/>
</dbReference>
<dbReference type="SUPFAM" id="SSF53850">
    <property type="entry name" value="Periplasmic binding protein-like II"/>
    <property type="match status" value="1"/>
</dbReference>
<dbReference type="GO" id="GO:0003677">
    <property type="term" value="F:DNA binding"/>
    <property type="evidence" value="ECO:0007669"/>
    <property type="project" value="UniProtKB-KW"/>
</dbReference>
<dbReference type="GO" id="GO:0003700">
    <property type="term" value="F:DNA-binding transcription factor activity"/>
    <property type="evidence" value="ECO:0007669"/>
    <property type="project" value="InterPro"/>
</dbReference>
<proteinExistence type="inferred from homology"/>